<name>A0A2Z5PJL3_METMI</name>
<dbReference type="EMBL" id="AP011526">
    <property type="protein sequence ID" value="BAP60946.1"/>
    <property type="molecule type" value="Genomic_DNA"/>
</dbReference>
<dbReference type="InterPro" id="IPR023137">
    <property type="entry name" value="BrxA_sf"/>
</dbReference>
<reference evidence="1 2" key="1">
    <citation type="submission" date="2009-06" db="EMBL/GenBank/DDBJ databases">
        <title>Molecular Evidence for Microbiologically Influenced Corrosion from genome of Methanogen.</title>
        <authorList>
            <person name="Ito N."/>
            <person name="Tsurumaru H."/>
            <person name="Shimizu A."/>
            <person name="Harada T."/>
            <person name="Hosoyama A."/>
            <person name="Horikawa H."/>
            <person name="Wakai S."/>
            <person name="Sasaki K."/>
            <person name="Nishijima K."/>
            <person name="Ataku H."/>
            <person name="Yamazaki J."/>
            <person name="Mise M."/>
            <person name="Yamazaki S."/>
            <person name="Tanikawa S."/>
            <person name="Harayama S."/>
            <person name="Fujita N."/>
        </authorList>
    </citation>
    <scope>NUCLEOTIDE SEQUENCE [LARGE SCALE GENOMIC DNA]</scope>
    <source>
        <strain evidence="2">KA1 ( NBRC 102054)</strain>
    </source>
</reference>
<evidence type="ECO:0008006" key="3">
    <source>
        <dbReference type="Google" id="ProtNLM"/>
    </source>
</evidence>
<gene>
    <name evidence="1" type="ORF">MMKA1_08290</name>
</gene>
<accession>A0A2Z5PJL3</accession>
<dbReference type="GeneID" id="41279245"/>
<evidence type="ECO:0000313" key="2">
    <source>
        <dbReference type="Proteomes" id="UP000264208"/>
    </source>
</evidence>
<dbReference type="InterPro" id="IPR014948">
    <property type="entry name" value="BrxA"/>
</dbReference>
<dbReference type="AlphaFoldDB" id="A0A2Z5PJL3"/>
<dbReference type="Pfam" id="PF08849">
    <property type="entry name" value="BrxA"/>
    <property type="match status" value="1"/>
</dbReference>
<dbReference type="Gene3D" id="1.10.3540.10">
    <property type="entry name" value="uncharacterized protein from magnetospirillum magneticum domain"/>
    <property type="match status" value="1"/>
</dbReference>
<dbReference type="Proteomes" id="UP000264208">
    <property type="component" value="Chromosome"/>
</dbReference>
<proteinExistence type="predicted"/>
<organism evidence="1 2">
    <name type="scientific">Methanococcus maripaludis KA1</name>
    <dbReference type="NCBI Taxonomy" id="637914"/>
    <lineage>
        <taxon>Archaea</taxon>
        <taxon>Methanobacteriati</taxon>
        <taxon>Methanobacteriota</taxon>
        <taxon>Methanomada group</taxon>
        <taxon>Methanococci</taxon>
        <taxon>Methanococcales</taxon>
        <taxon>Methanococcaceae</taxon>
        <taxon>Methanococcus</taxon>
    </lineage>
</organism>
<dbReference type="RefSeq" id="WP_171816590.1">
    <property type="nucleotide sequence ID" value="NZ_AP011526.1"/>
</dbReference>
<evidence type="ECO:0000313" key="1">
    <source>
        <dbReference type="EMBL" id="BAP60946.1"/>
    </source>
</evidence>
<sequence length="248" mass="29146">MNKYSSQHEPPYILESINIISEYSKENDSKKLYEIMSNKGIFGQKTENSKKKLYSIVRSIYLKEPTAEFISLLSNENVSFENKKMMLYYHRLYSRPFINDFMSDFVFKAYIKGQKLISKPDVISYLENKVQDHPEIRSWSQSNVSAFSSNILGLLRAFGFLDRDNKILRPNYSDEFILYVLHDLYNNKKVKKSKIVDAPVFKSLLINNSQIIRFLEKMGKNQKIVVEINENKISKLKLNSEILKIHNM</sequence>
<protein>
    <recommendedName>
        <fullName evidence="3">DUF1819 family protein</fullName>
    </recommendedName>
</protein>
<dbReference type="KEGG" id="mmak:MMKA1_08290"/>